<accession>A0ABS9K3R0</accession>
<evidence type="ECO:0000313" key="2">
    <source>
        <dbReference type="Proteomes" id="UP001165384"/>
    </source>
</evidence>
<protein>
    <submittedName>
        <fullName evidence="1">Uncharacterized protein</fullName>
    </submittedName>
</protein>
<evidence type="ECO:0000313" key="1">
    <source>
        <dbReference type="EMBL" id="MCG2577807.1"/>
    </source>
</evidence>
<dbReference type="RefSeq" id="WP_275711139.1">
    <property type="nucleotide sequence ID" value="NZ_JAKLTN010000002.1"/>
</dbReference>
<reference evidence="1" key="1">
    <citation type="submission" date="2022-01" db="EMBL/GenBank/DDBJ databases">
        <authorList>
            <person name="Jo J.-H."/>
            <person name="Im W.-T."/>
        </authorList>
    </citation>
    <scope>NUCLEOTIDE SEQUENCE</scope>
    <source>
        <strain evidence="1">XY25</strain>
    </source>
</reference>
<gene>
    <name evidence="1" type="ORF">LZ012_12465</name>
</gene>
<dbReference type="Proteomes" id="UP001165384">
    <property type="component" value="Unassembled WGS sequence"/>
</dbReference>
<comment type="caution">
    <text evidence="1">The sequence shown here is derived from an EMBL/GenBank/DDBJ whole genome shotgun (WGS) entry which is preliminary data.</text>
</comment>
<sequence length="85" mass="9427">MGSHRRPGLFARLAARFFRPPTLLDDYDRARNLIAAIDRGGIPLNAAKVNAIARNLGLEVSTKAPPERTVERIRQALSRAPSHEK</sequence>
<name>A0ABS9K3R0_9RHOO</name>
<organism evidence="1 2">
    <name type="scientific">Dechloromonas hankyongensis</name>
    <dbReference type="NCBI Taxonomy" id="2908002"/>
    <lineage>
        <taxon>Bacteria</taxon>
        <taxon>Pseudomonadati</taxon>
        <taxon>Pseudomonadota</taxon>
        <taxon>Betaproteobacteria</taxon>
        <taxon>Rhodocyclales</taxon>
        <taxon>Azonexaceae</taxon>
        <taxon>Dechloromonas</taxon>
    </lineage>
</organism>
<proteinExistence type="predicted"/>
<dbReference type="EMBL" id="JAKLTN010000002">
    <property type="protein sequence ID" value="MCG2577807.1"/>
    <property type="molecule type" value="Genomic_DNA"/>
</dbReference>
<keyword evidence="2" id="KW-1185">Reference proteome</keyword>